<evidence type="ECO:0000313" key="3">
    <source>
        <dbReference type="EMBL" id="GAA1738832.1"/>
    </source>
</evidence>
<accession>A0ABN2JU52</accession>
<keyword evidence="4" id="KW-1185">Reference proteome</keyword>
<dbReference type="InterPro" id="IPR023210">
    <property type="entry name" value="NADP_OxRdtase_dom"/>
</dbReference>
<evidence type="ECO:0000313" key="4">
    <source>
        <dbReference type="Proteomes" id="UP001501138"/>
    </source>
</evidence>
<dbReference type="InterPro" id="IPR036812">
    <property type="entry name" value="NAD(P)_OxRdtase_dom_sf"/>
</dbReference>
<dbReference type="Gene3D" id="3.20.20.100">
    <property type="entry name" value="NADP-dependent oxidoreductase domain"/>
    <property type="match status" value="1"/>
</dbReference>
<dbReference type="RefSeq" id="WP_344250354.1">
    <property type="nucleotide sequence ID" value="NZ_BAAAPM010000009.1"/>
</dbReference>
<evidence type="ECO:0000256" key="1">
    <source>
        <dbReference type="ARBA" id="ARBA00023002"/>
    </source>
</evidence>
<dbReference type="EMBL" id="BAAAPM010000009">
    <property type="protein sequence ID" value="GAA1738832.1"/>
    <property type="molecule type" value="Genomic_DNA"/>
</dbReference>
<dbReference type="PANTHER" id="PTHR43625:SF99">
    <property type="entry name" value="ALDO-KETO REDUCTASE 1-RELATED"/>
    <property type="match status" value="1"/>
</dbReference>
<gene>
    <name evidence="3" type="ORF">GCM10009809_37620</name>
</gene>
<feature type="domain" description="NADP-dependent oxidoreductase" evidence="2">
    <location>
        <begin position="15"/>
        <end position="311"/>
    </location>
</feature>
<evidence type="ECO:0000259" key="2">
    <source>
        <dbReference type="Pfam" id="PF00248"/>
    </source>
</evidence>
<sequence length="329" mass="36195">MKQRTLGRQGLTVAELGLGTMGMTAFYGTDDDRDEHVAVIRRAHELGVTMFDTAELYNQGTGANETLLGEAVAPFRDEIQIATKFGFTFDQEGSSDGHDSSPANIRRVTENSLRYLGTDVIDVLYQHRQDPAVPVEEVAGTVKELIEEGKVRYFGLSEVGPETLRRADAVHPVSVLQTEYSLFERGVESDVLPVARELGIGFVPYSPLGRGFLTSAVKPAEEYEEGDFRRYDARWQGDSYTANKRAVDQLHELASAKGVTAAQLALAWLLAQGHDIVPIPGTRSRARLEENLAAADVDLTQADLERIDSILPHGAVGDRYTPEHLPTWV</sequence>
<keyword evidence="1" id="KW-0560">Oxidoreductase</keyword>
<organism evidence="3 4">
    <name type="scientific">Isoptericola hypogeus</name>
    <dbReference type="NCBI Taxonomy" id="300179"/>
    <lineage>
        <taxon>Bacteria</taxon>
        <taxon>Bacillati</taxon>
        <taxon>Actinomycetota</taxon>
        <taxon>Actinomycetes</taxon>
        <taxon>Micrococcales</taxon>
        <taxon>Promicromonosporaceae</taxon>
        <taxon>Isoptericola</taxon>
    </lineage>
</organism>
<name>A0ABN2JU52_9MICO</name>
<dbReference type="InterPro" id="IPR050791">
    <property type="entry name" value="Aldo-Keto_reductase"/>
</dbReference>
<dbReference type="Pfam" id="PF00248">
    <property type="entry name" value="Aldo_ket_red"/>
    <property type="match status" value="1"/>
</dbReference>
<dbReference type="PANTHER" id="PTHR43625">
    <property type="entry name" value="AFLATOXIN B1 ALDEHYDE REDUCTASE"/>
    <property type="match status" value="1"/>
</dbReference>
<proteinExistence type="predicted"/>
<dbReference type="SUPFAM" id="SSF51430">
    <property type="entry name" value="NAD(P)-linked oxidoreductase"/>
    <property type="match status" value="1"/>
</dbReference>
<dbReference type="Proteomes" id="UP001501138">
    <property type="component" value="Unassembled WGS sequence"/>
</dbReference>
<comment type="caution">
    <text evidence="3">The sequence shown here is derived from an EMBL/GenBank/DDBJ whole genome shotgun (WGS) entry which is preliminary data.</text>
</comment>
<protein>
    <submittedName>
        <fullName evidence="3">Aldo/keto reductase</fullName>
    </submittedName>
</protein>
<reference evidence="3 4" key="1">
    <citation type="journal article" date="2019" name="Int. J. Syst. Evol. Microbiol.">
        <title>The Global Catalogue of Microorganisms (GCM) 10K type strain sequencing project: providing services to taxonomists for standard genome sequencing and annotation.</title>
        <authorList>
            <consortium name="The Broad Institute Genomics Platform"/>
            <consortium name="The Broad Institute Genome Sequencing Center for Infectious Disease"/>
            <person name="Wu L."/>
            <person name="Ma J."/>
        </authorList>
    </citation>
    <scope>NUCLEOTIDE SEQUENCE [LARGE SCALE GENOMIC DNA]</scope>
    <source>
        <strain evidence="3 4">JCM 15589</strain>
    </source>
</reference>